<dbReference type="AlphaFoldDB" id="A0A3P7M680"/>
<dbReference type="PANTHER" id="PTHR24198">
    <property type="entry name" value="ANKYRIN REPEAT AND PROTEIN KINASE DOMAIN-CONTAINING PROTEIN"/>
    <property type="match status" value="1"/>
</dbReference>
<dbReference type="InterPro" id="IPR036770">
    <property type="entry name" value="Ankyrin_rpt-contain_sf"/>
</dbReference>
<dbReference type="Pfam" id="PF12796">
    <property type="entry name" value="Ank_2"/>
    <property type="match status" value="1"/>
</dbReference>
<dbReference type="OrthoDB" id="6052594at2759"/>
<reference evidence="3 4" key="1">
    <citation type="submission" date="2018-11" db="EMBL/GenBank/DDBJ databases">
        <authorList>
            <consortium name="Pathogen Informatics"/>
        </authorList>
    </citation>
    <scope>NUCLEOTIDE SEQUENCE [LARGE SCALE GENOMIC DNA]</scope>
</reference>
<dbReference type="Gene3D" id="1.25.40.20">
    <property type="entry name" value="Ankyrin repeat-containing domain"/>
    <property type="match status" value="1"/>
</dbReference>
<dbReference type="Proteomes" id="UP000281553">
    <property type="component" value="Unassembled WGS sequence"/>
</dbReference>
<proteinExistence type="predicted"/>
<keyword evidence="4" id="KW-1185">Reference proteome</keyword>
<evidence type="ECO:0000256" key="1">
    <source>
        <dbReference type="ARBA" id="ARBA00022737"/>
    </source>
</evidence>
<dbReference type="EMBL" id="UYRU01057104">
    <property type="protein sequence ID" value="VDN13701.1"/>
    <property type="molecule type" value="Genomic_DNA"/>
</dbReference>
<protein>
    <submittedName>
        <fullName evidence="3">Uncharacterized protein</fullName>
    </submittedName>
</protein>
<accession>A0A3P7M680</accession>
<name>A0A3P7M680_DIBLA</name>
<evidence type="ECO:0000313" key="3">
    <source>
        <dbReference type="EMBL" id="VDN13701.1"/>
    </source>
</evidence>
<gene>
    <name evidence="3" type="ORF">DILT_LOCUS9532</name>
</gene>
<dbReference type="PANTHER" id="PTHR24198:SF165">
    <property type="entry name" value="ANKYRIN REPEAT-CONTAINING PROTEIN-RELATED"/>
    <property type="match status" value="1"/>
</dbReference>
<evidence type="ECO:0000256" key="2">
    <source>
        <dbReference type="ARBA" id="ARBA00023043"/>
    </source>
</evidence>
<evidence type="ECO:0000313" key="4">
    <source>
        <dbReference type="Proteomes" id="UP000281553"/>
    </source>
</evidence>
<organism evidence="3 4">
    <name type="scientific">Dibothriocephalus latus</name>
    <name type="common">Fish tapeworm</name>
    <name type="synonym">Diphyllobothrium latum</name>
    <dbReference type="NCBI Taxonomy" id="60516"/>
    <lineage>
        <taxon>Eukaryota</taxon>
        <taxon>Metazoa</taxon>
        <taxon>Spiralia</taxon>
        <taxon>Lophotrochozoa</taxon>
        <taxon>Platyhelminthes</taxon>
        <taxon>Cestoda</taxon>
        <taxon>Eucestoda</taxon>
        <taxon>Diphyllobothriidea</taxon>
        <taxon>Diphyllobothriidae</taxon>
        <taxon>Dibothriocephalus</taxon>
    </lineage>
</organism>
<dbReference type="InterPro" id="IPR002110">
    <property type="entry name" value="Ankyrin_rpt"/>
</dbReference>
<keyword evidence="1" id="KW-0677">Repeat</keyword>
<keyword evidence="2" id="KW-0040">ANK repeat</keyword>
<sequence length="150" mass="16774">MFPQFQLIANYKAAIFNGKKRSLEIIHVATLFSAHRILEELLNTLPPDNLKAKTEDSLTAAHISAALGDYLALRMLIEKNVSVSEPDTNDRTPLHYAAQKNIESMIVILTESMDLIMETDREQTRSSPYHFLLLTGIETVVVLGQAPEVP</sequence>
<dbReference type="SUPFAM" id="SSF48403">
    <property type="entry name" value="Ankyrin repeat"/>
    <property type="match status" value="1"/>
</dbReference>